<organism evidence="12">
    <name type="scientific">Mantoniella antarctica</name>
    <dbReference type="NCBI Taxonomy" id="81844"/>
    <lineage>
        <taxon>Eukaryota</taxon>
        <taxon>Viridiplantae</taxon>
        <taxon>Chlorophyta</taxon>
        <taxon>Mamiellophyceae</taxon>
        <taxon>Mamiellales</taxon>
        <taxon>Mamiellaceae</taxon>
        <taxon>Mantoniella</taxon>
    </lineage>
</organism>
<accession>A0A7S0SY18</accession>
<evidence type="ECO:0000256" key="4">
    <source>
        <dbReference type="ARBA" id="ARBA00022692"/>
    </source>
</evidence>
<keyword evidence="2" id="KW-0813">Transport</keyword>
<dbReference type="InterPro" id="IPR047871">
    <property type="entry name" value="K_chnl_Slo-like"/>
</dbReference>
<evidence type="ECO:0000256" key="8">
    <source>
        <dbReference type="ARBA" id="ARBA00023065"/>
    </source>
</evidence>
<sequence length="312" mass="35028">MAQSQKNTMVGKVLQSCLKFCGVLDRNGAVTAESYRSQFSHNKRKARTHLDRKNWIERPEVHTQYASGKVMFRSEVSRLMATVFYTPGLMELVDSLTRDAGANEDIGHHVRIWSVPLPEALHGKTMGDAFEQYAAGEALVIGVYRNASRAAKAISRRKHRASEHHGRSKDSALGEQVQQRQRQFHDPLNGGGSRPHLSDSESSGSEHSDGDNDAEKLVGDADQDNGLGHHYVLTAPPASVRLNPLDKLYIIATTDWAWVNVPELIELRKVSAVICLQRRFRTRRDLQKQKQRSLRLRASGVRAVTSWRDETS</sequence>
<dbReference type="PANTHER" id="PTHR10027:SF10">
    <property type="entry name" value="SLOWPOKE 2, ISOFORM D"/>
    <property type="match status" value="1"/>
</dbReference>
<dbReference type="GO" id="GO:0005267">
    <property type="term" value="F:potassium channel activity"/>
    <property type="evidence" value="ECO:0007669"/>
    <property type="project" value="UniProtKB-KW"/>
</dbReference>
<keyword evidence="6" id="KW-0630">Potassium</keyword>
<evidence type="ECO:0000256" key="9">
    <source>
        <dbReference type="ARBA" id="ARBA00023136"/>
    </source>
</evidence>
<keyword evidence="5" id="KW-0631">Potassium channel</keyword>
<evidence type="ECO:0000256" key="11">
    <source>
        <dbReference type="SAM" id="MobiDB-lite"/>
    </source>
</evidence>
<keyword evidence="7" id="KW-1133">Transmembrane helix</keyword>
<dbReference type="GO" id="GO:0016020">
    <property type="term" value="C:membrane"/>
    <property type="evidence" value="ECO:0007669"/>
    <property type="project" value="UniProtKB-SubCell"/>
</dbReference>
<dbReference type="AlphaFoldDB" id="A0A7S0SY18"/>
<evidence type="ECO:0000256" key="5">
    <source>
        <dbReference type="ARBA" id="ARBA00022826"/>
    </source>
</evidence>
<evidence type="ECO:0000256" key="1">
    <source>
        <dbReference type="ARBA" id="ARBA00004141"/>
    </source>
</evidence>
<feature type="compositionally biased region" description="Basic and acidic residues" evidence="11">
    <location>
        <begin position="163"/>
        <end position="172"/>
    </location>
</feature>
<protein>
    <submittedName>
        <fullName evidence="12">Uncharacterized protein</fullName>
    </submittedName>
</protein>
<keyword evidence="8" id="KW-0406">Ion transport</keyword>
<keyword evidence="4" id="KW-0812">Transmembrane</keyword>
<evidence type="ECO:0000256" key="10">
    <source>
        <dbReference type="ARBA" id="ARBA00023303"/>
    </source>
</evidence>
<comment type="subcellular location">
    <subcellularLocation>
        <location evidence="1">Membrane</location>
        <topology evidence="1">Multi-pass membrane protein</topology>
    </subcellularLocation>
</comment>
<gene>
    <name evidence="12" type="ORF">MANT1106_LOCUS17348</name>
</gene>
<keyword evidence="3" id="KW-0633">Potassium transport</keyword>
<name>A0A7S0SY18_9CHLO</name>
<evidence type="ECO:0000256" key="2">
    <source>
        <dbReference type="ARBA" id="ARBA00022448"/>
    </source>
</evidence>
<reference evidence="12" key="1">
    <citation type="submission" date="2021-01" db="EMBL/GenBank/DDBJ databases">
        <authorList>
            <person name="Corre E."/>
            <person name="Pelletier E."/>
            <person name="Niang G."/>
            <person name="Scheremetjew M."/>
            <person name="Finn R."/>
            <person name="Kale V."/>
            <person name="Holt S."/>
            <person name="Cochrane G."/>
            <person name="Meng A."/>
            <person name="Brown T."/>
            <person name="Cohen L."/>
        </authorList>
    </citation>
    <scope>NUCLEOTIDE SEQUENCE</scope>
    <source>
        <strain evidence="12">SL-175</strain>
    </source>
</reference>
<dbReference type="PANTHER" id="PTHR10027">
    <property type="entry name" value="CALCIUM-ACTIVATED POTASSIUM CHANNEL ALPHA CHAIN"/>
    <property type="match status" value="1"/>
</dbReference>
<keyword evidence="9" id="KW-0472">Membrane</keyword>
<dbReference type="EMBL" id="HBFC01029078">
    <property type="protein sequence ID" value="CAD8716575.1"/>
    <property type="molecule type" value="Transcribed_RNA"/>
</dbReference>
<feature type="region of interest" description="Disordered" evidence="11">
    <location>
        <begin position="154"/>
        <end position="222"/>
    </location>
</feature>
<evidence type="ECO:0000256" key="6">
    <source>
        <dbReference type="ARBA" id="ARBA00022958"/>
    </source>
</evidence>
<evidence type="ECO:0000313" key="12">
    <source>
        <dbReference type="EMBL" id="CAD8716575.1"/>
    </source>
</evidence>
<evidence type="ECO:0000256" key="7">
    <source>
        <dbReference type="ARBA" id="ARBA00022989"/>
    </source>
</evidence>
<evidence type="ECO:0000256" key="3">
    <source>
        <dbReference type="ARBA" id="ARBA00022538"/>
    </source>
</evidence>
<keyword evidence="10" id="KW-0407">Ion channel</keyword>
<proteinExistence type="predicted"/>
<feature type="compositionally biased region" description="Basic and acidic residues" evidence="11">
    <location>
        <begin position="196"/>
        <end position="219"/>
    </location>
</feature>